<protein>
    <recommendedName>
        <fullName evidence="1">PUL domain-containing protein</fullName>
    </recommendedName>
</protein>
<dbReference type="InterPro" id="IPR013766">
    <property type="entry name" value="Thioredoxin_domain"/>
</dbReference>
<dbReference type="STRING" id="930992.A0A0D0A6E6"/>
<dbReference type="AlphaFoldDB" id="A0A0D0A6E6"/>
<dbReference type="Proteomes" id="UP000054485">
    <property type="component" value="Unassembled WGS sequence"/>
</dbReference>
<dbReference type="InterPro" id="IPR013535">
    <property type="entry name" value="PUL_dom"/>
</dbReference>
<reference evidence="2 3" key="1">
    <citation type="submission" date="2014-04" db="EMBL/GenBank/DDBJ databases">
        <authorList>
            <consortium name="DOE Joint Genome Institute"/>
            <person name="Kuo A."/>
            <person name="Ruytinx J."/>
            <person name="Rineau F."/>
            <person name="Colpaert J."/>
            <person name="Kohler A."/>
            <person name="Nagy L.G."/>
            <person name="Floudas D."/>
            <person name="Copeland A."/>
            <person name="Barry K.W."/>
            <person name="Cichocki N."/>
            <person name="Veneault-Fourrey C."/>
            <person name="LaButti K."/>
            <person name="Lindquist E.A."/>
            <person name="Lipzen A."/>
            <person name="Lundell T."/>
            <person name="Morin E."/>
            <person name="Murat C."/>
            <person name="Sun H."/>
            <person name="Tunlid A."/>
            <person name="Henrissat B."/>
            <person name="Grigoriev I.V."/>
            <person name="Hibbett D.S."/>
            <person name="Martin F."/>
            <person name="Nordberg H.P."/>
            <person name="Cantor M.N."/>
            <person name="Hua S.X."/>
        </authorList>
    </citation>
    <scope>NUCLEOTIDE SEQUENCE [LARGE SCALE GENOMIC DNA]</scope>
    <source>
        <strain evidence="2 3">UH-Slu-Lm8-n1</strain>
    </source>
</reference>
<dbReference type="CDD" id="cd02947">
    <property type="entry name" value="TRX_family"/>
    <property type="match status" value="1"/>
</dbReference>
<dbReference type="EMBL" id="KN835169">
    <property type="protein sequence ID" value="KIK45680.1"/>
    <property type="molecule type" value="Genomic_DNA"/>
</dbReference>
<organism evidence="2 3">
    <name type="scientific">Suillus luteus UH-Slu-Lm8-n1</name>
    <dbReference type="NCBI Taxonomy" id="930992"/>
    <lineage>
        <taxon>Eukaryota</taxon>
        <taxon>Fungi</taxon>
        <taxon>Dikarya</taxon>
        <taxon>Basidiomycota</taxon>
        <taxon>Agaricomycotina</taxon>
        <taxon>Agaricomycetes</taxon>
        <taxon>Agaricomycetidae</taxon>
        <taxon>Boletales</taxon>
        <taxon>Suillineae</taxon>
        <taxon>Suillaceae</taxon>
        <taxon>Suillus</taxon>
    </lineage>
</organism>
<dbReference type="PROSITE" id="PS51396">
    <property type="entry name" value="PUL"/>
    <property type="match status" value="1"/>
</dbReference>
<evidence type="ECO:0000313" key="3">
    <source>
        <dbReference type="Proteomes" id="UP000054485"/>
    </source>
</evidence>
<sequence length="447" mass="50083">PLSTVTPTPATERIHSCTSLPSFHSLLQEHRGVLALFTIEICHLSRRAQPLFEEFARDKSSNSSPVAFVQVDLNATRSAAAVGIEFGVRATPTFMFFVYEIQGCDVQQLRMQLAMFLHPVHPHLALSLPALDLLGLEPILFKWVPDFDTMSKKLRSFLDSATTWFQPFDTSLSKVDTMLVLFGTVIPYVKAFHTSQCLPLHPLFDLWHDVTSSMSWNMPEDQLFPLLDLWRLALLDEKVSAWCADRNGLDSPLGLFLSKACKWSSKKYLLTLLRMLSNAFSNRGLGWKILLSTQKNLAILLEHTLVHEDTDIRKSASSLAFNIFARLQELRIENLCKGDEEGADHLEMEISMTLLNAEWEASIACAVLAAIEREIDGVIVHRQVAALGLIVRFSPFIDHLLQLLGASHAQRMLRNKFGNGGNWNMTETACVLLQEVASNLCPPSVSV</sequence>
<dbReference type="OrthoDB" id="2121326at2759"/>
<feature type="non-terminal residue" evidence="2">
    <location>
        <position position="447"/>
    </location>
</feature>
<evidence type="ECO:0000313" key="2">
    <source>
        <dbReference type="EMBL" id="KIK45680.1"/>
    </source>
</evidence>
<keyword evidence="3" id="KW-1185">Reference proteome</keyword>
<dbReference type="Pfam" id="PF08324">
    <property type="entry name" value="PUL"/>
    <property type="match status" value="1"/>
</dbReference>
<dbReference type="SUPFAM" id="SSF52833">
    <property type="entry name" value="Thioredoxin-like"/>
    <property type="match status" value="1"/>
</dbReference>
<dbReference type="InParanoid" id="A0A0D0A6E6"/>
<dbReference type="Gene3D" id="3.40.30.10">
    <property type="entry name" value="Glutaredoxin"/>
    <property type="match status" value="1"/>
</dbReference>
<feature type="non-terminal residue" evidence="2">
    <location>
        <position position="1"/>
    </location>
</feature>
<reference evidence="3" key="2">
    <citation type="submission" date="2015-01" db="EMBL/GenBank/DDBJ databases">
        <title>Evolutionary Origins and Diversification of the Mycorrhizal Mutualists.</title>
        <authorList>
            <consortium name="DOE Joint Genome Institute"/>
            <consortium name="Mycorrhizal Genomics Consortium"/>
            <person name="Kohler A."/>
            <person name="Kuo A."/>
            <person name="Nagy L.G."/>
            <person name="Floudas D."/>
            <person name="Copeland A."/>
            <person name="Barry K.W."/>
            <person name="Cichocki N."/>
            <person name="Veneault-Fourrey C."/>
            <person name="LaButti K."/>
            <person name="Lindquist E.A."/>
            <person name="Lipzen A."/>
            <person name="Lundell T."/>
            <person name="Morin E."/>
            <person name="Murat C."/>
            <person name="Riley R."/>
            <person name="Ohm R."/>
            <person name="Sun H."/>
            <person name="Tunlid A."/>
            <person name="Henrissat B."/>
            <person name="Grigoriev I.V."/>
            <person name="Hibbett D.S."/>
            <person name="Martin F."/>
        </authorList>
    </citation>
    <scope>NUCLEOTIDE SEQUENCE [LARGE SCALE GENOMIC DNA]</scope>
    <source>
        <strain evidence="3">UH-Slu-Lm8-n1</strain>
    </source>
</reference>
<gene>
    <name evidence="2" type="ORF">CY34DRAFT_77485</name>
</gene>
<proteinExistence type="predicted"/>
<feature type="domain" description="PUL" evidence="1">
    <location>
        <begin position="132"/>
        <end position="436"/>
    </location>
</feature>
<dbReference type="HOGENOM" id="CLU_613348_0_0_1"/>
<dbReference type="InterPro" id="IPR011989">
    <property type="entry name" value="ARM-like"/>
</dbReference>
<accession>A0A0D0A6E6</accession>
<evidence type="ECO:0000259" key="1">
    <source>
        <dbReference type="PROSITE" id="PS51396"/>
    </source>
</evidence>
<dbReference type="Gene3D" id="1.25.10.10">
    <property type="entry name" value="Leucine-rich Repeat Variant"/>
    <property type="match status" value="1"/>
</dbReference>
<dbReference type="Pfam" id="PF00085">
    <property type="entry name" value="Thioredoxin"/>
    <property type="match status" value="1"/>
</dbReference>
<name>A0A0D0A6E6_9AGAM</name>
<dbReference type="InterPro" id="IPR036249">
    <property type="entry name" value="Thioredoxin-like_sf"/>
</dbReference>